<dbReference type="RefSeq" id="WP_206872765.1">
    <property type="nucleotide sequence ID" value="NZ_BMBA01000010.1"/>
</dbReference>
<reference evidence="2 3" key="1">
    <citation type="journal article" date="2021" name="Int. J. Syst. Evol. Microbiol.">
        <title>Clostridium zeae sp. nov., isolated from corn silage.</title>
        <authorList>
            <person name="Kobayashi H."/>
            <person name="Tanizawa Y."/>
            <person name="Yagura M."/>
            <person name="Sakamoto M."/>
            <person name="Ohkuma M."/>
            <person name="Tohno M."/>
        </authorList>
    </citation>
    <scope>NUCLEOTIDE SEQUENCE [LARGE SCALE GENOMIC DNA]</scope>
    <source>
        <strain evidence="2 3">CSC2</strain>
    </source>
</reference>
<comment type="caution">
    <text evidence="2">The sequence shown here is derived from an EMBL/GenBank/DDBJ whole genome shotgun (WGS) entry which is preliminary data.</text>
</comment>
<organism evidence="2 3">
    <name type="scientific">Clostridium zeae</name>
    <dbReference type="NCBI Taxonomy" id="2759022"/>
    <lineage>
        <taxon>Bacteria</taxon>
        <taxon>Bacillati</taxon>
        <taxon>Bacillota</taxon>
        <taxon>Clostridia</taxon>
        <taxon>Eubacteriales</taxon>
        <taxon>Clostridiaceae</taxon>
        <taxon>Clostridium</taxon>
    </lineage>
</organism>
<protein>
    <recommendedName>
        <fullName evidence="1">N-acetyltransferase domain-containing protein</fullName>
    </recommendedName>
</protein>
<feature type="domain" description="N-acetyltransferase" evidence="1">
    <location>
        <begin position="5"/>
        <end position="155"/>
    </location>
</feature>
<dbReference type="Gene3D" id="3.40.630.30">
    <property type="match status" value="1"/>
</dbReference>
<dbReference type="SUPFAM" id="SSF55729">
    <property type="entry name" value="Acyl-CoA N-acyltransferases (Nat)"/>
    <property type="match status" value="1"/>
</dbReference>
<evidence type="ECO:0000313" key="2">
    <source>
        <dbReference type="EMBL" id="GFZ34277.1"/>
    </source>
</evidence>
<dbReference type="InterPro" id="IPR016181">
    <property type="entry name" value="Acyl_CoA_acyltransferase"/>
</dbReference>
<name>A0ABQ1EHH5_9CLOT</name>
<dbReference type="Pfam" id="PF13673">
    <property type="entry name" value="Acetyltransf_10"/>
    <property type="match status" value="1"/>
</dbReference>
<evidence type="ECO:0000259" key="1">
    <source>
        <dbReference type="PROSITE" id="PS51186"/>
    </source>
</evidence>
<dbReference type="InterPro" id="IPR000182">
    <property type="entry name" value="GNAT_dom"/>
</dbReference>
<proteinExistence type="predicted"/>
<dbReference type="PROSITE" id="PS51186">
    <property type="entry name" value="GNAT"/>
    <property type="match status" value="1"/>
</dbReference>
<keyword evidence="3" id="KW-1185">Reference proteome</keyword>
<dbReference type="CDD" id="cd04301">
    <property type="entry name" value="NAT_SF"/>
    <property type="match status" value="1"/>
</dbReference>
<gene>
    <name evidence="2" type="ORF">CSC2_48030</name>
</gene>
<dbReference type="EMBL" id="BMBA01000010">
    <property type="protein sequence ID" value="GFZ34277.1"/>
    <property type="molecule type" value="Genomic_DNA"/>
</dbReference>
<accession>A0ABQ1EHH5</accession>
<dbReference type="Proteomes" id="UP000663802">
    <property type="component" value="Unassembled WGS sequence"/>
</dbReference>
<sequence>MDKYIYVSEILEHSSEDYAEYIREVFNKLLFLKKDYPEFKSWYYEKVVSNIRNGEREIIIREIDGQIAAISILKKTDEKKICSFVVMPEYRGMRLGTDLLYKSMNVLQTKKPMITVSSNSISNFKPFLDKFEFEQYEQLNNYYSQGSSEYAFNGYLSRSSCSKIA</sequence>
<evidence type="ECO:0000313" key="3">
    <source>
        <dbReference type="Proteomes" id="UP000663802"/>
    </source>
</evidence>